<keyword evidence="3" id="KW-1185">Reference proteome</keyword>
<dbReference type="GO" id="GO:0005737">
    <property type="term" value="C:cytoplasm"/>
    <property type="evidence" value="ECO:0007669"/>
    <property type="project" value="TreeGrafter"/>
</dbReference>
<organism evidence="4">
    <name type="scientific">Enterobius vermicularis</name>
    <name type="common">Human pinworm</name>
    <dbReference type="NCBI Taxonomy" id="51028"/>
    <lineage>
        <taxon>Eukaryota</taxon>
        <taxon>Metazoa</taxon>
        <taxon>Ecdysozoa</taxon>
        <taxon>Nematoda</taxon>
        <taxon>Chromadorea</taxon>
        <taxon>Rhabditida</taxon>
        <taxon>Spirurina</taxon>
        <taxon>Oxyuridomorpha</taxon>
        <taxon>Oxyuroidea</taxon>
        <taxon>Oxyuridae</taxon>
        <taxon>Enterobius</taxon>
    </lineage>
</organism>
<dbReference type="FunFam" id="2.120.10.80:FF:000134">
    <property type="entry name" value="Kelch domain-containing protein, putative"/>
    <property type="match status" value="1"/>
</dbReference>
<reference evidence="4" key="1">
    <citation type="submission" date="2017-02" db="UniProtKB">
        <authorList>
            <consortium name="WormBaseParasite"/>
        </authorList>
    </citation>
    <scope>IDENTIFICATION</scope>
</reference>
<evidence type="ECO:0000313" key="4">
    <source>
        <dbReference type="WBParaSite" id="EVEC_0000964401-mRNA-1"/>
    </source>
</evidence>
<dbReference type="Proteomes" id="UP000274131">
    <property type="component" value="Unassembled WGS sequence"/>
</dbReference>
<keyword evidence="1" id="KW-0880">Kelch repeat</keyword>
<sequence length="363" mass="40710">MYWTVKVDGGPRRVNHAAVAIGNKIYSFGGYCSGEIYDGTRPIDIHVLDTDNFRWSKVDVLGSDSIDHGATSSTFQAAPYQRYGHTVVQYDGKAYLWGGRNDDYGACNRMHMFDPCGCQWSVLKCEGKPPPARDGHSACVNECSMYIFGGYEESSRRYSCETYVFNFETYRWYQLRTTGDVPQWRDFHTTCIIDNCMYVFGGRSDQMFEFQTSSDVYCDKLKMLDLRTNIWSELKVSGVQPCGRRSHTACTTMFTINAHGIPPSARRRHCSVSIHDQVFLFGGTTPADSKKLETPVGGLSELADLHVLDYCKLFLHSPSLKTLSSMAVLKHGLQSSYGHLLPADLRLGFFLFEKPGVVQASGG</sequence>
<proteinExistence type="predicted"/>
<dbReference type="EMBL" id="UXUI01009783">
    <property type="protein sequence ID" value="VDD94303.1"/>
    <property type="molecule type" value="Genomic_DNA"/>
</dbReference>
<dbReference type="AlphaFoldDB" id="A0A0N4VFW4"/>
<evidence type="ECO:0000256" key="1">
    <source>
        <dbReference type="ARBA" id="ARBA00022441"/>
    </source>
</evidence>
<dbReference type="PANTHER" id="PTHR46461">
    <property type="entry name" value="KELCH DOMAIN-CONTAINING PROTEIN 3"/>
    <property type="match status" value="1"/>
</dbReference>
<evidence type="ECO:0000313" key="2">
    <source>
        <dbReference type="EMBL" id="VDD94303.1"/>
    </source>
</evidence>
<dbReference type="GO" id="GO:0003682">
    <property type="term" value="F:chromatin binding"/>
    <property type="evidence" value="ECO:0007669"/>
    <property type="project" value="InterPro"/>
</dbReference>
<dbReference type="Gene3D" id="2.120.10.80">
    <property type="entry name" value="Kelch-type beta propeller"/>
    <property type="match status" value="2"/>
</dbReference>
<dbReference type="SUPFAM" id="SSF117281">
    <property type="entry name" value="Kelch motif"/>
    <property type="match status" value="1"/>
</dbReference>
<dbReference type="Pfam" id="PF24681">
    <property type="entry name" value="Kelch_KLHDC2_KLHL20_DRC7"/>
    <property type="match status" value="1"/>
</dbReference>
<protein>
    <submittedName>
        <fullName evidence="4">BTB domain-containing protein</fullName>
    </submittedName>
</protein>
<dbReference type="Pfam" id="PF01344">
    <property type="entry name" value="Kelch_1"/>
    <property type="match status" value="1"/>
</dbReference>
<reference evidence="2 3" key="2">
    <citation type="submission" date="2018-10" db="EMBL/GenBank/DDBJ databases">
        <authorList>
            <consortium name="Pathogen Informatics"/>
        </authorList>
    </citation>
    <scope>NUCLEOTIDE SEQUENCE [LARGE SCALE GENOMIC DNA]</scope>
</reference>
<dbReference type="STRING" id="51028.A0A0N4VFW4"/>
<dbReference type="InterPro" id="IPR006652">
    <property type="entry name" value="Kelch_1"/>
</dbReference>
<gene>
    <name evidence="2" type="ORF">EVEC_LOCUS9054</name>
</gene>
<evidence type="ECO:0000313" key="3">
    <source>
        <dbReference type="Proteomes" id="UP000274131"/>
    </source>
</evidence>
<dbReference type="OrthoDB" id="432528at2759"/>
<name>A0A0N4VFW4_ENTVE</name>
<dbReference type="WBParaSite" id="EVEC_0000964401-mRNA-1">
    <property type="protein sequence ID" value="EVEC_0000964401-mRNA-1"/>
    <property type="gene ID" value="EVEC_0000964401"/>
</dbReference>
<dbReference type="InterPro" id="IPR052637">
    <property type="entry name" value="KLHDC3-like"/>
</dbReference>
<dbReference type="PANTHER" id="PTHR46461:SF1">
    <property type="entry name" value="KELCH DOMAIN-CONTAINING PROTEIN 3"/>
    <property type="match status" value="1"/>
</dbReference>
<dbReference type="InterPro" id="IPR015915">
    <property type="entry name" value="Kelch-typ_b-propeller"/>
</dbReference>
<accession>A0A0N4VFW4</accession>